<dbReference type="Pfam" id="PF07729">
    <property type="entry name" value="FCD"/>
    <property type="match status" value="1"/>
</dbReference>
<dbReference type="InterPro" id="IPR011711">
    <property type="entry name" value="GntR_C"/>
</dbReference>
<sequence length="238" mass="27178">MGNKRIQTKKIYEEVTDSLIKMIKTGELKPGDKLDSVEQLAQIFDVSRSAIREALSGMRAMGLVVMRQGEGTYVTKFDASNFTLPITAGLLMKAEDAIELYEVRKILEIGTASSAAIHHKVEDLIPLREAIDEMKSLKKSDGVGEDADMRFHMAIARATHNQILIHLMRSVSEIMVNVLRETREILIYSEKKTIRLIEEHQLIYDAIEDRQPELAEKYMLEHLLNVEKSLGKYMNFKR</sequence>
<keyword evidence="2" id="KW-0238">DNA-binding</keyword>
<evidence type="ECO:0000256" key="1">
    <source>
        <dbReference type="ARBA" id="ARBA00023015"/>
    </source>
</evidence>
<dbReference type="PANTHER" id="PTHR43537">
    <property type="entry name" value="TRANSCRIPTIONAL REGULATOR, GNTR FAMILY"/>
    <property type="match status" value="1"/>
</dbReference>
<dbReference type="Proteomes" id="UP000249134">
    <property type="component" value="Chromosome 1"/>
</dbReference>
<accession>A0A2X4WE37</accession>
<dbReference type="InterPro" id="IPR008920">
    <property type="entry name" value="TF_FadR/GntR_C"/>
</dbReference>
<protein>
    <submittedName>
        <fullName evidence="5">Transcriptional regulator</fullName>
    </submittedName>
</protein>
<organism evidence="5 6">
    <name type="scientific">Lederbergia lenta</name>
    <name type="common">Bacillus lentus</name>
    <dbReference type="NCBI Taxonomy" id="1467"/>
    <lineage>
        <taxon>Bacteria</taxon>
        <taxon>Bacillati</taxon>
        <taxon>Bacillota</taxon>
        <taxon>Bacilli</taxon>
        <taxon>Bacillales</taxon>
        <taxon>Bacillaceae</taxon>
        <taxon>Lederbergia</taxon>
    </lineage>
</organism>
<dbReference type="GO" id="GO:0003700">
    <property type="term" value="F:DNA-binding transcription factor activity"/>
    <property type="evidence" value="ECO:0007669"/>
    <property type="project" value="InterPro"/>
</dbReference>
<feature type="domain" description="HTH gntR-type" evidence="4">
    <location>
        <begin position="9"/>
        <end position="77"/>
    </location>
</feature>
<dbReference type="PANTHER" id="PTHR43537:SF5">
    <property type="entry name" value="UXU OPERON TRANSCRIPTIONAL REGULATOR"/>
    <property type="match status" value="1"/>
</dbReference>
<dbReference type="PROSITE" id="PS50949">
    <property type="entry name" value="HTH_GNTR"/>
    <property type="match status" value="1"/>
</dbReference>
<gene>
    <name evidence="5" type="primary">yvfI</name>
    <name evidence="5" type="ORF">NCTC4824_03233</name>
</gene>
<evidence type="ECO:0000313" key="5">
    <source>
        <dbReference type="EMBL" id="SQI61451.1"/>
    </source>
</evidence>
<dbReference type="Pfam" id="PF00392">
    <property type="entry name" value="GntR"/>
    <property type="match status" value="1"/>
</dbReference>
<keyword evidence="3" id="KW-0804">Transcription</keyword>
<dbReference type="Gene3D" id="1.10.10.10">
    <property type="entry name" value="Winged helix-like DNA-binding domain superfamily/Winged helix DNA-binding domain"/>
    <property type="match status" value="1"/>
</dbReference>
<dbReference type="SUPFAM" id="SSF46785">
    <property type="entry name" value="Winged helix' DNA-binding domain"/>
    <property type="match status" value="1"/>
</dbReference>
<dbReference type="PRINTS" id="PR00035">
    <property type="entry name" value="HTHGNTR"/>
</dbReference>
<dbReference type="SMART" id="SM00895">
    <property type="entry name" value="FCD"/>
    <property type="match status" value="1"/>
</dbReference>
<dbReference type="STRING" id="1348624.GCA_001591545_04016"/>
<dbReference type="EMBL" id="LS483476">
    <property type="protein sequence ID" value="SQI61451.1"/>
    <property type="molecule type" value="Genomic_DNA"/>
</dbReference>
<dbReference type="InterPro" id="IPR036388">
    <property type="entry name" value="WH-like_DNA-bd_sf"/>
</dbReference>
<dbReference type="CDD" id="cd07377">
    <property type="entry name" value="WHTH_GntR"/>
    <property type="match status" value="1"/>
</dbReference>
<dbReference type="Gene3D" id="1.20.120.530">
    <property type="entry name" value="GntR ligand-binding domain-like"/>
    <property type="match status" value="1"/>
</dbReference>
<dbReference type="GO" id="GO:0003677">
    <property type="term" value="F:DNA binding"/>
    <property type="evidence" value="ECO:0007669"/>
    <property type="project" value="UniProtKB-KW"/>
</dbReference>
<evidence type="ECO:0000256" key="3">
    <source>
        <dbReference type="ARBA" id="ARBA00023163"/>
    </source>
</evidence>
<dbReference type="AlphaFoldDB" id="A0A2X4WE37"/>
<dbReference type="RefSeq" id="WP_066146603.1">
    <property type="nucleotide sequence ID" value="NZ_CBCSGM010000011.1"/>
</dbReference>
<evidence type="ECO:0000256" key="2">
    <source>
        <dbReference type="ARBA" id="ARBA00023125"/>
    </source>
</evidence>
<evidence type="ECO:0000313" key="6">
    <source>
        <dbReference type="Proteomes" id="UP000249134"/>
    </source>
</evidence>
<keyword evidence="1" id="KW-0805">Transcription regulation</keyword>
<dbReference type="InterPro" id="IPR036390">
    <property type="entry name" value="WH_DNA-bd_sf"/>
</dbReference>
<dbReference type="SMART" id="SM00345">
    <property type="entry name" value="HTH_GNTR"/>
    <property type="match status" value="1"/>
</dbReference>
<evidence type="ECO:0000259" key="4">
    <source>
        <dbReference type="PROSITE" id="PS50949"/>
    </source>
</evidence>
<dbReference type="KEGG" id="blen:NCTC4824_03233"/>
<keyword evidence="6" id="KW-1185">Reference proteome</keyword>
<dbReference type="InterPro" id="IPR000524">
    <property type="entry name" value="Tscrpt_reg_HTH_GntR"/>
</dbReference>
<dbReference type="SUPFAM" id="SSF48008">
    <property type="entry name" value="GntR ligand-binding domain-like"/>
    <property type="match status" value="1"/>
</dbReference>
<name>A0A2X4WE37_LEDLE</name>
<proteinExistence type="predicted"/>
<reference evidence="5 6" key="1">
    <citation type="submission" date="2018-06" db="EMBL/GenBank/DDBJ databases">
        <authorList>
            <consortium name="Pathogen Informatics"/>
            <person name="Doyle S."/>
        </authorList>
    </citation>
    <scope>NUCLEOTIDE SEQUENCE [LARGE SCALE GENOMIC DNA]</scope>
    <source>
        <strain evidence="5 6">NCTC4824</strain>
    </source>
</reference>